<dbReference type="EMBL" id="KL585007">
    <property type="protein sequence ID" value="KEQ79303.1"/>
    <property type="molecule type" value="Genomic_DNA"/>
</dbReference>
<feature type="compositionally biased region" description="Basic residues" evidence="1">
    <location>
        <begin position="105"/>
        <end position="119"/>
    </location>
</feature>
<accession>A0A074X1M4</accession>
<dbReference type="RefSeq" id="XP_029755490.1">
    <property type="nucleotide sequence ID" value="XM_029898964.1"/>
</dbReference>
<evidence type="ECO:0000256" key="1">
    <source>
        <dbReference type="SAM" id="MobiDB-lite"/>
    </source>
</evidence>
<reference evidence="2 3" key="1">
    <citation type="journal article" date="2014" name="BMC Genomics">
        <title>Genome sequencing of four Aureobasidium pullulans varieties: biotechnological potential, stress tolerance, and description of new species.</title>
        <authorList>
            <person name="Gostin Ar C."/>
            <person name="Ohm R.A."/>
            <person name="Kogej T."/>
            <person name="Sonjak S."/>
            <person name="Turk M."/>
            <person name="Zajc J."/>
            <person name="Zalar P."/>
            <person name="Grube M."/>
            <person name="Sun H."/>
            <person name="Han J."/>
            <person name="Sharma A."/>
            <person name="Chiniquy J."/>
            <person name="Ngan C.Y."/>
            <person name="Lipzen A."/>
            <person name="Barry K."/>
            <person name="Grigoriev I.V."/>
            <person name="Gunde-Cimerman N."/>
        </authorList>
    </citation>
    <scope>NUCLEOTIDE SEQUENCE [LARGE SCALE GENOMIC DNA]</scope>
    <source>
        <strain evidence="2 3">EXF-150</strain>
    </source>
</reference>
<proteinExistence type="predicted"/>
<evidence type="ECO:0000313" key="2">
    <source>
        <dbReference type="EMBL" id="KEQ79303.1"/>
    </source>
</evidence>
<dbReference type="Proteomes" id="UP000030706">
    <property type="component" value="Unassembled WGS sequence"/>
</dbReference>
<protein>
    <submittedName>
        <fullName evidence="2">Uncharacterized protein</fullName>
    </submittedName>
</protein>
<organism evidence="2 3">
    <name type="scientific">Aureobasidium pullulans EXF-150</name>
    <dbReference type="NCBI Taxonomy" id="1043002"/>
    <lineage>
        <taxon>Eukaryota</taxon>
        <taxon>Fungi</taxon>
        <taxon>Dikarya</taxon>
        <taxon>Ascomycota</taxon>
        <taxon>Pezizomycotina</taxon>
        <taxon>Dothideomycetes</taxon>
        <taxon>Dothideomycetidae</taxon>
        <taxon>Dothideales</taxon>
        <taxon>Saccotheciaceae</taxon>
        <taxon>Aureobasidium</taxon>
    </lineage>
</organism>
<name>A0A074X1M4_AURPU</name>
<dbReference type="AlphaFoldDB" id="A0A074X1M4"/>
<gene>
    <name evidence="2" type="ORF">M438DRAFT_150214</name>
</gene>
<evidence type="ECO:0000313" key="3">
    <source>
        <dbReference type="Proteomes" id="UP000030706"/>
    </source>
</evidence>
<sequence length="167" mass="19454">MGATCLNHEQILEYLPVFFFFENNAHVKRQTRTEQEQQQLKLITFTMLGSRIQPHSSTESASTWAHNTRTTLESVNTLLYHRHPHARQPSRKQAITAQHYDKTSRRTQKSRQSSRRTQKSRQSSTRQNIKTHTKVTPIINTPIIIFDALPCISIFSNGAFLCRQFCR</sequence>
<keyword evidence="3" id="KW-1185">Reference proteome</keyword>
<dbReference type="GeneID" id="40741270"/>
<dbReference type="HOGENOM" id="CLU_1594201_0_0_1"/>
<feature type="region of interest" description="Disordered" evidence="1">
    <location>
        <begin position="84"/>
        <end position="132"/>
    </location>
</feature>